<dbReference type="Proteomes" id="UP000324629">
    <property type="component" value="Unassembled WGS sequence"/>
</dbReference>
<feature type="chain" id="PRO_5023916305" evidence="1">
    <location>
        <begin position="23"/>
        <end position="93"/>
    </location>
</feature>
<keyword evidence="1" id="KW-0732">Signal</keyword>
<evidence type="ECO:0000313" key="2">
    <source>
        <dbReference type="EMBL" id="KAA3675314.1"/>
    </source>
</evidence>
<dbReference type="EMBL" id="QNGE01002591">
    <property type="protein sequence ID" value="KAA3675314.1"/>
    <property type="molecule type" value="Genomic_DNA"/>
</dbReference>
<reference evidence="2 3" key="1">
    <citation type="journal article" date="2019" name="Gigascience">
        <title>Whole-genome sequence of the oriental lung fluke Paragonimus westermani.</title>
        <authorList>
            <person name="Oey H."/>
            <person name="Zakrzewski M."/>
            <person name="Narain K."/>
            <person name="Devi K.R."/>
            <person name="Agatsuma T."/>
            <person name="Nawaratna S."/>
            <person name="Gobert G.N."/>
            <person name="Jones M.K."/>
            <person name="Ragan M.A."/>
            <person name="McManus D.P."/>
            <person name="Krause L."/>
        </authorList>
    </citation>
    <scope>NUCLEOTIDE SEQUENCE [LARGE SCALE GENOMIC DNA]</scope>
    <source>
        <strain evidence="2 3">IND2009</strain>
    </source>
</reference>
<sequence length="93" mass="11092">MSTVKLALSALCIMLHLTVSKALSEPHYVTQYTTEQEGLHPWLTEDEVAQNIRPVESWRAKKDFVRLGKRSRREFMERYWMPLNKREFVRLGR</sequence>
<comment type="caution">
    <text evidence="2">The sequence shown here is derived from an EMBL/GenBank/DDBJ whole genome shotgun (WGS) entry which is preliminary data.</text>
</comment>
<accession>A0A5J4NIL2</accession>
<organism evidence="2 3">
    <name type="scientific">Paragonimus westermani</name>
    <dbReference type="NCBI Taxonomy" id="34504"/>
    <lineage>
        <taxon>Eukaryota</taxon>
        <taxon>Metazoa</taxon>
        <taxon>Spiralia</taxon>
        <taxon>Lophotrochozoa</taxon>
        <taxon>Platyhelminthes</taxon>
        <taxon>Trematoda</taxon>
        <taxon>Digenea</taxon>
        <taxon>Plagiorchiida</taxon>
        <taxon>Troglotremata</taxon>
        <taxon>Troglotrematidae</taxon>
        <taxon>Paragonimus</taxon>
    </lineage>
</organism>
<evidence type="ECO:0000256" key="1">
    <source>
        <dbReference type="SAM" id="SignalP"/>
    </source>
</evidence>
<evidence type="ECO:0000313" key="3">
    <source>
        <dbReference type="Proteomes" id="UP000324629"/>
    </source>
</evidence>
<proteinExistence type="predicted"/>
<feature type="signal peptide" evidence="1">
    <location>
        <begin position="1"/>
        <end position="22"/>
    </location>
</feature>
<gene>
    <name evidence="2" type="ORF">DEA37_0006437</name>
</gene>
<keyword evidence="3" id="KW-1185">Reference proteome</keyword>
<protein>
    <submittedName>
        <fullName evidence="2">Uncharacterized protein</fullName>
    </submittedName>
</protein>
<name>A0A5J4NIL2_9TREM</name>
<dbReference type="AlphaFoldDB" id="A0A5J4NIL2"/>